<evidence type="ECO:0000256" key="1">
    <source>
        <dbReference type="ARBA" id="ARBA00022478"/>
    </source>
</evidence>
<dbReference type="GO" id="GO:0042797">
    <property type="term" value="P:tRNA transcription by RNA polymerase III"/>
    <property type="evidence" value="ECO:0007669"/>
    <property type="project" value="TreeGrafter"/>
</dbReference>
<name>A0AAD9MKQ8_PROWI</name>
<proteinExistence type="predicted"/>
<organism evidence="4 5">
    <name type="scientific">Prototheca wickerhamii</name>
    <dbReference type="NCBI Taxonomy" id="3111"/>
    <lineage>
        <taxon>Eukaryota</taxon>
        <taxon>Viridiplantae</taxon>
        <taxon>Chlorophyta</taxon>
        <taxon>core chlorophytes</taxon>
        <taxon>Trebouxiophyceae</taxon>
        <taxon>Chlorellales</taxon>
        <taxon>Chlorellaceae</taxon>
        <taxon>Prototheca</taxon>
    </lineage>
</organism>
<dbReference type="SUPFAM" id="SSF63562">
    <property type="entry name" value="RPB6/omega subunit-like"/>
    <property type="match status" value="1"/>
</dbReference>
<dbReference type="GO" id="GO:0006360">
    <property type="term" value="P:transcription by RNA polymerase I"/>
    <property type="evidence" value="ECO:0007669"/>
    <property type="project" value="TreeGrafter"/>
</dbReference>
<dbReference type="AlphaFoldDB" id="A0AAD9MKQ8"/>
<dbReference type="Gene3D" id="3.90.940.10">
    <property type="match status" value="1"/>
</dbReference>
<protein>
    <submittedName>
        <fullName evidence="4">DNA-directed RNA polymerases I, II, and III subunit RPABC2</fullName>
    </submittedName>
</protein>
<gene>
    <name evidence="4" type="primary">POLR2F</name>
    <name evidence="4" type="ORF">QBZ16_003365</name>
</gene>
<dbReference type="Pfam" id="PF01192">
    <property type="entry name" value="RNA_pol_Rpb6"/>
    <property type="match status" value="1"/>
</dbReference>
<dbReference type="GO" id="GO:0003677">
    <property type="term" value="F:DNA binding"/>
    <property type="evidence" value="ECO:0007669"/>
    <property type="project" value="InterPro"/>
</dbReference>
<dbReference type="GO" id="GO:0003899">
    <property type="term" value="F:DNA-directed RNA polymerase activity"/>
    <property type="evidence" value="ECO:0007669"/>
    <property type="project" value="InterPro"/>
</dbReference>
<comment type="caution">
    <text evidence="4">The sequence shown here is derived from an EMBL/GenBank/DDBJ whole genome shotgun (WGS) entry which is preliminary data.</text>
</comment>
<evidence type="ECO:0000313" key="5">
    <source>
        <dbReference type="Proteomes" id="UP001255856"/>
    </source>
</evidence>
<evidence type="ECO:0000256" key="3">
    <source>
        <dbReference type="SAM" id="MobiDB-lite"/>
    </source>
</evidence>
<dbReference type="GO" id="GO:0006366">
    <property type="term" value="P:transcription by RNA polymerase II"/>
    <property type="evidence" value="ECO:0007669"/>
    <property type="project" value="TreeGrafter"/>
</dbReference>
<feature type="region of interest" description="Disordered" evidence="3">
    <location>
        <begin position="1"/>
        <end position="26"/>
    </location>
</feature>
<evidence type="ECO:0000256" key="2">
    <source>
        <dbReference type="ARBA" id="ARBA00023163"/>
    </source>
</evidence>
<accession>A0AAD9MKQ8</accession>
<keyword evidence="1 4" id="KW-0240">DNA-directed RNA polymerase</keyword>
<dbReference type="GO" id="GO:0005666">
    <property type="term" value="C:RNA polymerase III complex"/>
    <property type="evidence" value="ECO:0007669"/>
    <property type="project" value="TreeGrafter"/>
</dbReference>
<keyword evidence="5" id="KW-1185">Reference proteome</keyword>
<dbReference type="EMBL" id="JASFZW010000004">
    <property type="protein sequence ID" value="KAK2078525.1"/>
    <property type="molecule type" value="Genomic_DNA"/>
</dbReference>
<reference evidence="4" key="1">
    <citation type="submission" date="2021-01" db="EMBL/GenBank/DDBJ databases">
        <authorList>
            <person name="Eckstrom K.M.E."/>
        </authorList>
    </citation>
    <scope>NUCLEOTIDE SEQUENCE</scope>
    <source>
        <strain evidence="4">UVCC 0001</strain>
    </source>
</reference>
<dbReference type="PANTHER" id="PTHR47227:SF5">
    <property type="entry name" value="DNA-DIRECTED RNA POLYMERASES I, II, AND III SUBUNIT RPABC2"/>
    <property type="match status" value="1"/>
</dbReference>
<evidence type="ECO:0000313" key="4">
    <source>
        <dbReference type="EMBL" id="KAK2078525.1"/>
    </source>
</evidence>
<dbReference type="NCBIfam" id="NF002208">
    <property type="entry name" value="PRK01099.1-3"/>
    <property type="match status" value="1"/>
</dbReference>
<dbReference type="InterPro" id="IPR006110">
    <property type="entry name" value="Pol_omega/Rpo6/RPB6"/>
</dbReference>
<dbReference type="GO" id="GO:0005736">
    <property type="term" value="C:RNA polymerase I complex"/>
    <property type="evidence" value="ECO:0007669"/>
    <property type="project" value="TreeGrafter"/>
</dbReference>
<dbReference type="GO" id="GO:0005665">
    <property type="term" value="C:RNA polymerase II, core complex"/>
    <property type="evidence" value="ECO:0007669"/>
    <property type="project" value="TreeGrafter"/>
</dbReference>
<dbReference type="InterPro" id="IPR036161">
    <property type="entry name" value="RPB6/omega-like_sf"/>
</dbReference>
<sequence length="101" mass="11505">MLTWGSERVDIISGDTPRPSSGPRITTPYLTKYERAKILGTRGLQIAYCAPLYVDRGTMTDPLDIANKELLEKKIPFIVRRYLPDGSYEDWALDELILTDE</sequence>
<keyword evidence="2" id="KW-0804">Transcription</keyword>
<dbReference type="Proteomes" id="UP001255856">
    <property type="component" value="Unassembled WGS sequence"/>
</dbReference>
<dbReference type="PANTHER" id="PTHR47227">
    <property type="entry name" value="DNA-DIRECTED RNA POLYMERASE SUBUNIT K"/>
    <property type="match status" value="1"/>
</dbReference>